<proteinExistence type="predicted"/>
<feature type="region of interest" description="Disordered" evidence="1">
    <location>
        <begin position="377"/>
        <end position="435"/>
    </location>
</feature>
<feature type="domain" description="ATP-grasp" evidence="2">
    <location>
        <begin position="146"/>
        <end position="371"/>
    </location>
</feature>
<dbReference type="GO" id="GO:0005524">
    <property type="term" value="F:ATP binding"/>
    <property type="evidence" value="ECO:0007669"/>
    <property type="project" value="InterPro"/>
</dbReference>
<name>A0A481YXY6_9VIRU</name>
<dbReference type="GO" id="GO:0016874">
    <property type="term" value="F:ligase activity"/>
    <property type="evidence" value="ECO:0007669"/>
    <property type="project" value="UniProtKB-KW"/>
</dbReference>
<dbReference type="PROSITE" id="PS50975">
    <property type="entry name" value="ATP_GRASP"/>
    <property type="match status" value="1"/>
</dbReference>
<evidence type="ECO:0000259" key="2">
    <source>
        <dbReference type="PROSITE" id="PS50975"/>
    </source>
</evidence>
<reference evidence="3" key="1">
    <citation type="journal article" date="2019" name="MBio">
        <title>Virus Genomes from Deep Sea Sediments Expand the Ocean Megavirome and Support Independent Origins of Viral Gigantism.</title>
        <authorList>
            <person name="Backstrom D."/>
            <person name="Yutin N."/>
            <person name="Jorgensen S.L."/>
            <person name="Dharamshi J."/>
            <person name="Homa F."/>
            <person name="Zaremba-Niedwiedzka K."/>
            <person name="Spang A."/>
            <person name="Wolf Y.I."/>
            <person name="Koonin E.V."/>
            <person name="Ettema T.J."/>
        </authorList>
    </citation>
    <scope>NUCLEOTIDE SEQUENCE</scope>
</reference>
<organism evidence="3">
    <name type="scientific">Marseillevirus LCMAC202</name>
    <dbReference type="NCBI Taxonomy" id="2506606"/>
    <lineage>
        <taxon>Viruses</taxon>
        <taxon>Varidnaviria</taxon>
        <taxon>Bamfordvirae</taxon>
        <taxon>Nucleocytoviricota</taxon>
        <taxon>Megaviricetes</taxon>
        <taxon>Pimascovirales</taxon>
        <taxon>Pimascovirales incertae sedis</taxon>
        <taxon>Marseilleviridae</taxon>
    </lineage>
</organism>
<dbReference type="SUPFAM" id="SSF56059">
    <property type="entry name" value="Glutathione synthetase ATP-binding domain-like"/>
    <property type="match status" value="1"/>
</dbReference>
<keyword evidence="3" id="KW-0436">Ligase</keyword>
<accession>A0A481YXY6</accession>
<dbReference type="GO" id="GO:0046872">
    <property type="term" value="F:metal ion binding"/>
    <property type="evidence" value="ECO:0007669"/>
    <property type="project" value="InterPro"/>
</dbReference>
<gene>
    <name evidence="3" type="ORF">LCMAC202_01270</name>
</gene>
<dbReference type="InterPro" id="IPR011761">
    <property type="entry name" value="ATP-grasp"/>
</dbReference>
<protein>
    <submittedName>
        <fullName evidence="3">D-ala D-ala ligase</fullName>
    </submittedName>
</protein>
<sequence length="435" mass="49138">MVNIAFIVGKTSDVYPYKITSRKAPLWLKKGMKPFMDYVNDFPDDPEENNTVPSDVAMAAYINYHHPHETITLFNGAQVEELTQQDLNEQDVIFVIYDAIEVFHCGERKTCPFESHKFERMLAKTTAFVYPHPDFHKYIINKPNYYADLQRADIPVAPFFKVTPNAVIKDPAKFKQRILNKGWKGAIIKPSYAGYSLGIKVLKDVSKTKVSTINDHFKKLQKKGFPNAVVQEFVPSFAKNYEIRTYWINERYAFSVGTLTEAVGGGGGLPISDVDTFVSEGGTIPDSVARQLKPVGRKAIRSILQYPIKHPMVRVDFGCCLSNDQCLEAYFINEVETMAANMLADHTDYPVVERVAAAAYSFAKKVAARKNMKGWTPKVQPLLKKPCKIRRPAKRRGSRKASRKGSRKASRKGSRKVSRKGSRKASRKGSRKAIK</sequence>
<evidence type="ECO:0000256" key="1">
    <source>
        <dbReference type="SAM" id="MobiDB-lite"/>
    </source>
</evidence>
<evidence type="ECO:0000313" key="3">
    <source>
        <dbReference type="EMBL" id="QBK87791.1"/>
    </source>
</evidence>
<dbReference type="EMBL" id="MK500369">
    <property type="protein sequence ID" value="QBK87791.1"/>
    <property type="molecule type" value="Genomic_DNA"/>
</dbReference>
<feature type="compositionally biased region" description="Basic residues" evidence="1">
    <location>
        <begin position="385"/>
        <end position="435"/>
    </location>
</feature>